<dbReference type="InterPro" id="IPR035328">
    <property type="entry name" value="DUF3048_C"/>
</dbReference>
<feature type="domain" description="DUF3048" evidence="3">
    <location>
        <begin position="64"/>
        <end position="184"/>
    </location>
</feature>
<evidence type="ECO:0000259" key="3">
    <source>
        <dbReference type="Pfam" id="PF11258"/>
    </source>
</evidence>
<feature type="chain" id="PRO_5038354822" evidence="2">
    <location>
        <begin position="30"/>
        <end position="331"/>
    </location>
</feature>
<feature type="compositionally biased region" description="Low complexity" evidence="1">
    <location>
        <begin position="26"/>
        <end position="38"/>
    </location>
</feature>
<keyword evidence="6" id="KW-1185">Reference proteome</keyword>
<dbReference type="InterPro" id="IPR023158">
    <property type="entry name" value="YerB-like_sf"/>
</dbReference>
<proteinExistence type="predicted"/>
<feature type="signal peptide" evidence="2">
    <location>
        <begin position="1"/>
        <end position="29"/>
    </location>
</feature>
<dbReference type="AlphaFoldDB" id="A0A3M9LV43"/>
<evidence type="ECO:0000259" key="4">
    <source>
        <dbReference type="Pfam" id="PF17479"/>
    </source>
</evidence>
<reference evidence="5 6" key="1">
    <citation type="submission" date="2018-11" db="EMBL/GenBank/DDBJ databases">
        <title>Draft genome of Simplicispira Flexivirga sp. BO-16.</title>
        <authorList>
            <person name="Im W.T."/>
        </authorList>
    </citation>
    <scope>NUCLEOTIDE SEQUENCE [LARGE SCALE GENOMIC DNA]</scope>
    <source>
        <strain evidence="5 6">BO-16</strain>
    </source>
</reference>
<evidence type="ECO:0000256" key="2">
    <source>
        <dbReference type="SAM" id="SignalP"/>
    </source>
</evidence>
<name>A0A3M9LV43_9MICO</name>
<dbReference type="Pfam" id="PF11258">
    <property type="entry name" value="DUF3048"/>
    <property type="match status" value="1"/>
</dbReference>
<feature type="domain" description="DUF3048" evidence="4">
    <location>
        <begin position="221"/>
        <end position="327"/>
    </location>
</feature>
<evidence type="ECO:0000313" key="6">
    <source>
        <dbReference type="Proteomes" id="UP000271678"/>
    </source>
</evidence>
<dbReference type="Pfam" id="PF17479">
    <property type="entry name" value="DUF3048_C"/>
    <property type="match status" value="1"/>
</dbReference>
<dbReference type="InterPro" id="IPR021416">
    <property type="entry name" value="DUF3048_N"/>
</dbReference>
<feature type="region of interest" description="Disordered" evidence="1">
    <location>
        <begin position="24"/>
        <end position="64"/>
    </location>
</feature>
<dbReference type="PROSITE" id="PS51257">
    <property type="entry name" value="PROKAR_LIPOPROTEIN"/>
    <property type="match status" value="1"/>
</dbReference>
<accession>A0A3M9LV43</accession>
<organism evidence="5 6">
    <name type="scientific">Flexivirga caeni</name>
    <dbReference type="NCBI Taxonomy" id="2294115"/>
    <lineage>
        <taxon>Bacteria</taxon>
        <taxon>Bacillati</taxon>
        <taxon>Actinomycetota</taxon>
        <taxon>Actinomycetes</taxon>
        <taxon>Micrococcales</taxon>
        <taxon>Dermacoccaceae</taxon>
        <taxon>Flexivirga</taxon>
    </lineage>
</organism>
<dbReference type="Proteomes" id="UP000271678">
    <property type="component" value="Unassembled WGS sequence"/>
</dbReference>
<dbReference type="EMBL" id="RJJQ01000033">
    <property type="protein sequence ID" value="RNI17196.1"/>
    <property type="molecule type" value="Genomic_DNA"/>
</dbReference>
<keyword evidence="2" id="KW-0732">Signal</keyword>
<dbReference type="InterPro" id="IPR006311">
    <property type="entry name" value="TAT_signal"/>
</dbReference>
<sequence length="331" mass="35682">MTPTRRQLLTASVAMSALTVAGCSHGTSAGTSTSTAPTTSPPGRTPAPRKTPTIAHDPLTGGKRTRNPVIAVKLENTAAAMPQYGLSDADLVFAEVVEGNLTRLMPIFQTSFPTRIEPVRSARSTDIELLPMFGKPLLVYSGVAPQIRPKLERASIVLDSHGIRDPSRVAPHDLYFDLATIARQKGLARTRDIGLRFDAASSAIRGADSAPKFSVPLGGDRFSFVYDEKHYVPSWNGLVYADAGADGKQVTTENVLVLRVREVSDGYRDPADNPVYRSVTTGSGALTLYRNGTRLSGTWHRAADNAPFRLLKSDGTQLLLTPGKTWILLQT</sequence>
<protein>
    <submittedName>
        <fullName evidence="5">DUF3048 domain-containing protein</fullName>
    </submittedName>
</protein>
<dbReference type="PROSITE" id="PS51318">
    <property type="entry name" value="TAT"/>
    <property type="match status" value="1"/>
</dbReference>
<dbReference type="OrthoDB" id="9779102at2"/>
<evidence type="ECO:0000313" key="5">
    <source>
        <dbReference type="EMBL" id="RNI17196.1"/>
    </source>
</evidence>
<comment type="caution">
    <text evidence="5">The sequence shown here is derived from an EMBL/GenBank/DDBJ whole genome shotgun (WGS) entry which is preliminary data.</text>
</comment>
<gene>
    <name evidence="5" type="ORF">EFY87_19575</name>
</gene>
<dbReference type="SUPFAM" id="SSF159774">
    <property type="entry name" value="YerB-like"/>
    <property type="match status" value="1"/>
</dbReference>
<dbReference type="RefSeq" id="WP_123273165.1">
    <property type="nucleotide sequence ID" value="NZ_RJJQ01000033.1"/>
</dbReference>
<dbReference type="Gene3D" id="3.50.90.10">
    <property type="entry name" value="YerB-like"/>
    <property type="match status" value="1"/>
</dbReference>
<evidence type="ECO:0000256" key="1">
    <source>
        <dbReference type="SAM" id="MobiDB-lite"/>
    </source>
</evidence>